<keyword evidence="4" id="KW-0012">Acyltransferase</keyword>
<dbReference type="OrthoDB" id="224761at2157"/>
<protein>
    <submittedName>
        <fullName evidence="4">Acyltransferase</fullName>
    </submittedName>
    <submittedName>
        <fullName evidence="5">Maltose O-acetyltransferase</fullName>
    </submittedName>
</protein>
<dbReference type="RefSeq" id="WP_121920477.1">
    <property type="nucleotide sequence ID" value="NZ_CP034145.1"/>
</dbReference>
<evidence type="ECO:0000313" key="5">
    <source>
        <dbReference type="EMBL" id="RMB18391.1"/>
    </source>
</evidence>
<evidence type="ECO:0000313" key="6">
    <source>
        <dbReference type="Proteomes" id="UP000277326"/>
    </source>
</evidence>
<evidence type="ECO:0000256" key="2">
    <source>
        <dbReference type="ARBA" id="ARBA00022679"/>
    </source>
</evidence>
<dbReference type="AlphaFoldDB" id="A0A3M0D9M0"/>
<gene>
    <name evidence="5" type="ORF">ATH50_1846</name>
    <name evidence="4" type="ORF">DU502_12650</name>
</gene>
<dbReference type="Proteomes" id="UP000277326">
    <property type="component" value="Unassembled WGS sequence"/>
</dbReference>
<dbReference type="Gene3D" id="2.160.10.10">
    <property type="entry name" value="Hexapeptide repeat proteins"/>
    <property type="match status" value="1"/>
</dbReference>
<dbReference type="EMBL" id="CP034145">
    <property type="protein sequence ID" value="AZH26156.1"/>
    <property type="molecule type" value="Genomic_DNA"/>
</dbReference>
<accession>A0A3M0D9M0</accession>
<evidence type="ECO:0000313" key="7">
    <source>
        <dbReference type="Proteomes" id="UP000282007"/>
    </source>
</evidence>
<dbReference type="SUPFAM" id="SSF51161">
    <property type="entry name" value="Trimeric LpxA-like enzymes"/>
    <property type="match status" value="1"/>
</dbReference>
<evidence type="ECO:0000256" key="3">
    <source>
        <dbReference type="SAM" id="MobiDB-lite"/>
    </source>
</evidence>
<dbReference type="Proteomes" id="UP000282007">
    <property type="component" value="Chromosome"/>
</dbReference>
<comment type="similarity">
    <text evidence="1">Belongs to the transferase hexapeptide repeat family.</text>
</comment>
<evidence type="ECO:0000256" key="1">
    <source>
        <dbReference type="ARBA" id="ARBA00007274"/>
    </source>
</evidence>
<dbReference type="PANTHER" id="PTHR23416">
    <property type="entry name" value="SIALIC ACID SYNTHASE-RELATED"/>
    <property type="match status" value="1"/>
</dbReference>
<feature type="region of interest" description="Disordered" evidence="3">
    <location>
        <begin position="261"/>
        <end position="303"/>
    </location>
</feature>
<organism evidence="5 6">
    <name type="scientific">Haloplanus aerogenes</name>
    <dbReference type="NCBI Taxonomy" id="660522"/>
    <lineage>
        <taxon>Archaea</taxon>
        <taxon>Methanobacteriati</taxon>
        <taxon>Methanobacteriota</taxon>
        <taxon>Stenosarchaea group</taxon>
        <taxon>Halobacteria</taxon>
        <taxon>Halobacteriales</taxon>
        <taxon>Haloferacaceae</taxon>
        <taxon>Haloplanus</taxon>
    </lineage>
</organism>
<dbReference type="KEGG" id="haer:DU502_12650"/>
<reference evidence="5" key="3">
    <citation type="submission" date="2018-10" db="EMBL/GenBank/DDBJ databases">
        <authorList>
            <person name="Whitman W."/>
            <person name="Huntemann M."/>
            <person name="Clum A."/>
            <person name="Pillay M."/>
            <person name="Palaniappan K."/>
            <person name="Varghese N."/>
            <person name="Mikhailova N."/>
            <person name="Stamatis D."/>
            <person name="Reddy T."/>
            <person name="Daum C."/>
            <person name="Shapiro N."/>
            <person name="Ivanova N."/>
            <person name="Kyrpides N."/>
            <person name="Woyke T."/>
        </authorList>
    </citation>
    <scope>NUCLEOTIDE SEQUENCE</scope>
    <source>
        <strain evidence="5">CGMCC 1.10124</strain>
    </source>
</reference>
<proteinExistence type="inferred from homology"/>
<dbReference type="GO" id="GO:0008374">
    <property type="term" value="F:O-acyltransferase activity"/>
    <property type="evidence" value="ECO:0007669"/>
    <property type="project" value="TreeGrafter"/>
</dbReference>
<name>A0A3M0D9M0_9EURY</name>
<evidence type="ECO:0000313" key="4">
    <source>
        <dbReference type="EMBL" id="AZH26156.1"/>
    </source>
</evidence>
<sequence length="303" mass="33175">MTKVHVAVSPEIEARIEEFVEGVDARLSADEPTADVVQEVLSRIHGDGDVYDRWLSGASLSLVERVRLDTYHPANTLTKGETWAEKDEDRFRESKPLRWLWTGFDASPLADNDAVALPFRQMLATHLFAEAGDDLKLFRGIRFPYGHNIEIGDRTVIHENVLLDDRGALDIGDGVSIADDAALHSHSHDIVDQSDVSIYRTVVDDDVRIASGAMVAAGSRVGENAMVGAKAIVRGDVPAHHVAVGTPAESVKVKPGWQSVAEDPGRLADNRERRRIAYDLPSDTETVDEFGRDRNPPVGVASD</sequence>
<keyword evidence="7" id="KW-1185">Reference proteome</keyword>
<dbReference type="GO" id="GO:0005829">
    <property type="term" value="C:cytosol"/>
    <property type="evidence" value="ECO:0007669"/>
    <property type="project" value="TreeGrafter"/>
</dbReference>
<dbReference type="InterPro" id="IPR051159">
    <property type="entry name" value="Hexapeptide_acetyltransf"/>
</dbReference>
<keyword evidence="2 5" id="KW-0808">Transferase</keyword>
<dbReference type="PANTHER" id="PTHR23416:SF23">
    <property type="entry name" value="ACETYLTRANSFERASE C18B11.09C-RELATED"/>
    <property type="match status" value="1"/>
</dbReference>
<reference evidence="5 6" key="1">
    <citation type="journal article" date="2015" name="Stand. Genomic Sci.">
        <title>Genomic Encyclopedia of Bacterial and Archaeal Type Strains, Phase III: the genomes of soil and plant-associated and newly described type strains.</title>
        <authorList>
            <person name="Whitman W.B."/>
            <person name="Woyke T."/>
            <person name="Klenk H.P."/>
            <person name="Zhou Y."/>
            <person name="Lilburn T.G."/>
            <person name="Beck B.J."/>
            <person name="De Vos P."/>
            <person name="Vandamme P."/>
            <person name="Eisen J.A."/>
            <person name="Garrity G."/>
            <person name="Hugenholtz P."/>
            <person name="Kyrpides N.C."/>
        </authorList>
    </citation>
    <scope>NUCLEOTIDE SEQUENCE [LARGE SCALE GENOMIC DNA]</scope>
    <source>
        <strain evidence="5 6">CGMCC 1.10124</strain>
    </source>
</reference>
<dbReference type="EMBL" id="REFS01000003">
    <property type="protein sequence ID" value="RMB18391.1"/>
    <property type="molecule type" value="Genomic_DNA"/>
</dbReference>
<dbReference type="CDD" id="cd04647">
    <property type="entry name" value="LbH_MAT_like"/>
    <property type="match status" value="1"/>
</dbReference>
<dbReference type="GeneID" id="38472150"/>
<reference evidence="4 7" key="2">
    <citation type="submission" date="2018-07" db="EMBL/GenBank/DDBJ databases">
        <title>Genome sequences of Haloplanus aerogenes JCM 16430T.</title>
        <authorList>
            <person name="Kim Y.B."/>
            <person name="Roh S.W."/>
        </authorList>
    </citation>
    <scope>NUCLEOTIDE SEQUENCE [LARGE SCALE GENOMIC DNA]</scope>
    <source>
        <strain evidence="4 7">JCM 16430</strain>
    </source>
</reference>
<feature type="compositionally biased region" description="Basic and acidic residues" evidence="3">
    <location>
        <begin position="263"/>
        <end position="277"/>
    </location>
</feature>
<dbReference type="InterPro" id="IPR011004">
    <property type="entry name" value="Trimer_LpxA-like_sf"/>
</dbReference>